<dbReference type="eggNOG" id="ENOG502QU1V">
    <property type="taxonomic scope" value="Eukaryota"/>
</dbReference>
<feature type="region of interest" description="Disordered" evidence="1">
    <location>
        <begin position="1"/>
        <end position="58"/>
    </location>
</feature>
<organism evidence="2 3">
    <name type="scientific">Eutypa lata (strain UCR-EL1)</name>
    <name type="common">Grapevine dieback disease fungus</name>
    <name type="synonym">Eutypa armeniacae</name>
    <dbReference type="NCBI Taxonomy" id="1287681"/>
    <lineage>
        <taxon>Eukaryota</taxon>
        <taxon>Fungi</taxon>
        <taxon>Dikarya</taxon>
        <taxon>Ascomycota</taxon>
        <taxon>Pezizomycotina</taxon>
        <taxon>Sordariomycetes</taxon>
        <taxon>Xylariomycetidae</taxon>
        <taxon>Xylariales</taxon>
        <taxon>Diatrypaceae</taxon>
        <taxon>Eutypa</taxon>
    </lineage>
</organism>
<feature type="compositionally biased region" description="Low complexity" evidence="1">
    <location>
        <begin position="575"/>
        <end position="592"/>
    </location>
</feature>
<evidence type="ECO:0000313" key="2">
    <source>
        <dbReference type="EMBL" id="EMR67759.1"/>
    </source>
</evidence>
<keyword evidence="3" id="KW-1185">Reference proteome</keyword>
<accession>M7SMY9</accession>
<name>M7SMY9_EUTLA</name>
<protein>
    <submittedName>
        <fullName evidence="2">Uncharacterized protein</fullName>
    </submittedName>
</protein>
<dbReference type="Proteomes" id="UP000012174">
    <property type="component" value="Unassembled WGS sequence"/>
</dbReference>
<feature type="region of interest" description="Disordered" evidence="1">
    <location>
        <begin position="561"/>
        <end position="640"/>
    </location>
</feature>
<evidence type="ECO:0000313" key="3">
    <source>
        <dbReference type="Proteomes" id="UP000012174"/>
    </source>
</evidence>
<proteinExistence type="predicted"/>
<reference evidence="3" key="1">
    <citation type="journal article" date="2013" name="Genome Announc.">
        <title>Draft genome sequence of the grapevine dieback fungus Eutypa lata UCR-EL1.</title>
        <authorList>
            <person name="Blanco-Ulate B."/>
            <person name="Rolshausen P.E."/>
            <person name="Cantu D."/>
        </authorList>
    </citation>
    <scope>NUCLEOTIDE SEQUENCE [LARGE SCALE GENOMIC DNA]</scope>
    <source>
        <strain evidence="3">UCR-EL1</strain>
    </source>
</reference>
<evidence type="ECO:0000256" key="1">
    <source>
        <dbReference type="SAM" id="MobiDB-lite"/>
    </source>
</evidence>
<feature type="compositionally biased region" description="Basic and acidic residues" evidence="1">
    <location>
        <begin position="36"/>
        <end position="48"/>
    </location>
</feature>
<dbReference type="KEGG" id="ela:UCREL1_5239"/>
<dbReference type="HOGENOM" id="CLU_028749_0_0_1"/>
<dbReference type="Gene3D" id="3.60.130.30">
    <property type="match status" value="1"/>
</dbReference>
<sequence length="640" mass="72142">MSTKWHQQNRVHDLHGISEDSPSSPPIKRNVAVSKDTVKSEDTDDKNIHSLPKGHLQMSPELTLPLRSMYDGTGAWPKQNLPRGAEQLSWANIGFPNDESLVVEDMEDSTYINREKFSIVQLSQDILDIKTQDSVKIAEDGKVKTGTSNNRTIETFKLHGRTVCKVKFSDCKVSNPPYSNCKTSKEIEGTITEAIGKQPSVSVVQSVASHIILARAGQIGGRSHDYWVKARDLAQQQLHINPSLEKEVQQQMEKGVENDPAFAEMLAIVKKSILQNSTNSYFQSKRDKYGVANGLFYRVKDTDIMTRHGLHYMEWLVDHPEFDFRNPKNNPRVAKSGVYHFGVRCSLNDPNGAKDPNQTRDIRRAAPNMIEEAHKLKQFMNLRYGTFGACTEMLRHIFGLVDPELLDDYRSVAREVAKLRYLDKTETRTQDDPFILRALLINVLTNEHRDASDWHYGLAGLVPFGNFQGGDLLVRELGLQIESKSGCLQLLRGRELRHAITEWTGRRFVVVTTTHEPVKRWAFRRLDKPVPENVPALNDCLDMNQEDSVPETHMTLTEVERIPERHLNGSEYPDAGEGSESFFESDASSADATPLAPVSGDSKRKLDSSSDASVEDNIDPTLQRRKVKPSNLASGKETEE</sequence>
<dbReference type="EMBL" id="KB706360">
    <property type="protein sequence ID" value="EMR67759.1"/>
    <property type="molecule type" value="Genomic_DNA"/>
</dbReference>
<dbReference type="AlphaFoldDB" id="M7SMY9"/>
<gene>
    <name evidence="2" type="ORF">UCREL1_5239</name>
</gene>
<dbReference type="OrthoDB" id="4638065at2759"/>